<protein>
    <submittedName>
        <fullName evidence="2">Cation transporting ATPase C-terminal domain-containing protein</fullName>
    </submittedName>
</protein>
<sequence length="47" mass="5306">MDFVILNTLQILWINLVTDSLVALALGMEPPETNMINNSMVKKTLIF</sequence>
<dbReference type="InterPro" id="IPR023298">
    <property type="entry name" value="ATPase_P-typ_TM_dom_sf"/>
</dbReference>
<evidence type="ECO:0000259" key="1">
    <source>
        <dbReference type="Pfam" id="PF00689"/>
    </source>
</evidence>
<dbReference type="Pfam" id="PF00689">
    <property type="entry name" value="Cation_ATPase_C"/>
    <property type="match status" value="1"/>
</dbReference>
<proteinExistence type="predicted"/>
<feature type="domain" description="Cation-transporting P-type ATPase C-terminal" evidence="1">
    <location>
        <begin position="4"/>
        <end position="42"/>
    </location>
</feature>
<accession>A0A7S7G0T9</accession>
<reference evidence="2" key="1">
    <citation type="submission" date="2020-08" db="EMBL/GenBank/DDBJ databases">
        <title>Phytoplasma sp. strain PR08 associated with Phyllody Disease of Parthenium hysterophorus.</title>
        <authorList>
            <person name="Kirdat K."/>
            <person name="Tiwarekar B."/>
            <person name="Yadav A."/>
        </authorList>
    </citation>
    <scope>NUCLEOTIDE SEQUENCE [LARGE SCALE GENOMIC DNA]</scope>
    <source>
        <strain evidence="2">PR08</strain>
    </source>
</reference>
<dbReference type="EMBL" id="CP060385">
    <property type="protein sequence ID" value="QOX89466.1"/>
    <property type="molecule type" value="Genomic_DNA"/>
</dbReference>
<evidence type="ECO:0000313" key="2">
    <source>
        <dbReference type="EMBL" id="QOX89466.1"/>
    </source>
</evidence>
<dbReference type="InterPro" id="IPR006068">
    <property type="entry name" value="ATPase_P-typ_cation-transptr_C"/>
</dbReference>
<dbReference type="AlphaFoldDB" id="A0A7S7G0T9"/>
<dbReference type="Gene3D" id="1.20.1110.10">
    <property type="entry name" value="Calcium-transporting ATPase, transmembrane domain"/>
    <property type="match status" value="1"/>
</dbReference>
<dbReference type="SUPFAM" id="SSF81665">
    <property type="entry name" value="Calcium ATPase, transmembrane domain M"/>
    <property type="match status" value="1"/>
</dbReference>
<gene>
    <name evidence="2" type="ORF">H7685_01010</name>
</gene>
<organism evidence="2">
    <name type="scientific">Candidatus Phytoplasma australasiaticum subsp. australasiaticum</name>
    <dbReference type="NCBI Taxonomy" id="2832407"/>
    <lineage>
        <taxon>Bacteria</taxon>
        <taxon>Bacillati</taxon>
        <taxon>Mycoplasmatota</taxon>
        <taxon>Mollicutes</taxon>
        <taxon>Acholeplasmatales</taxon>
        <taxon>Acholeplasmataceae</taxon>
        <taxon>Candidatus Phytoplasma</taxon>
        <taxon>16SrII (Peanut WB group)</taxon>
        <taxon>Candidatus Phytoplasma australasiaticum</taxon>
    </lineage>
</organism>
<name>A0A7S7G0T9_9MOLU</name>